<dbReference type="InterPro" id="IPR001054">
    <property type="entry name" value="A/G_cyclase"/>
</dbReference>
<keyword evidence="1" id="KW-0547">Nucleotide-binding</keyword>
<accession>A0A9J6CB31</accession>
<feature type="domain" description="Guanylate cyclase" evidence="4">
    <location>
        <begin position="91"/>
        <end position="226"/>
    </location>
</feature>
<dbReference type="SUPFAM" id="SSF52540">
    <property type="entry name" value="P-loop containing nucleoside triphosphate hydrolases"/>
    <property type="match status" value="1"/>
</dbReference>
<dbReference type="GO" id="GO:0005737">
    <property type="term" value="C:cytoplasm"/>
    <property type="evidence" value="ECO:0007669"/>
    <property type="project" value="TreeGrafter"/>
</dbReference>
<dbReference type="Proteomes" id="UP001107558">
    <property type="component" value="Chromosome 2"/>
</dbReference>
<dbReference type="SUPFAM" id="SSF55073">
    <property type="entry name" value="Nucleotide cyclase"/>
    <property type="match status" value="2"/>
</dbReference>
<dbReference type="Pfam" id="PF00211">
    <property type="entry name" value="Guanylate_cyc"/>
    <property type="match status" value="2"/>
</dbReference>
<reference evidence="5" key="1">
    <citation type="submission" date="2021-03" db="EMBL/GenBank/DDBJ databases">
        <title>Chromosome level genome of the anhydrobiotic midge Polypedilum vanderplanki.</title>
        <authorList>
            <person name="Yoshida Y."/>
            <person name="Kikawada T."/>
            <person name="Gusev O."/>
        </authorList>
    </citation>
    <scope>NUCLEOTIDE SEQUENCE</scope>
    <source>
        <strain evidence="5">NIAS01</strain>
        <tissue evidence="5">Whole body or cell culture</tissue>
    </source>
</reference>
<evidence type="ECO:0000313" key="5">
    <source>
        <dbReference type="EMBL" id="KAG5678955.1"/>
    </source>
</evidence>
<proteinExistence type="predicted"/>
<name>A0A9J6CB31_POLVA</name>
<organism evidence="5 6">
    <name type="scientific">Polypedilum vanderplanki</name>
    <name type="common">Sleeping chironomid midge</name>
    <dbReference type="NCBI Taxonomy" id="319348"/>
    <lineage>
        <taxon>Eukaryota</taxon>
        <taxon>Metazoa</taxon>
        <taxon>Ecdysozoa</taxon>
        <taxon>Arthropoda</taxon>
        <taxon>Hexapoda</taxon>
        <taxon>Insecta</taxon>
        <taxon>Pterygota</taxon>
        <taxon>Neoptera</taxon>
        <taxon>Endopterygota</taxon>
        <taxon>Diptera</taxon>
        <taxon>Nematocera</taxon>
        <taxon>Chironomoidea</taxon>
        <taxon>Chironomidae</taxon>
        <taxon>Chironominae</taxon>
        <taxon>Polypedilum</taxon>
        <taxon>Polypedilum</taxon>
    </lineage>
</organism>
<gene>
    <name evidence="5" type="ORF">PVAND_008573</name>
</gene>
<dbReference type="FunFam" id="3.30.70.1230:FF:000017">
    <property type="entry name" value="Adenylate cyclase type 10"/>
    <property type="match status" value="1"/>
</dbReference>
<dbReference type="EMBL" id="JADBJN010000002">
    <property type="protein sequence ID" value="KAG5678955.1"/>
    <property type="molecule type" value="Genomic_DNA"/>
</dbReference>
<sequence>MFELTSHRSSFNIENLRYTSQAHRLTTLQEFFKQRQKLLYRNRSFIAKPQSNRTSAVDPNDTKAFYQIASLVPDEVVYNSENTKIRSFDAAVLLADISGFTALSDKYQNVENGASKLSMVLNFYLGIMVQEILSHNGDIIKYAGDAFLATFRHDKNMSMQNSVQNAIDTAIIIQSNCQDYVSEIGVVLNVKIAISCGQVDFSIIGDDIFSHYIVVGDPIWQVKALQNLISPSEVLITWKCFQYTQDSRYEYEANRKHRHYKIIGFKEQIKLIRQQYEATLNFQEMQRNLHKNMETNSTSNVLVENSPDANFLTSQNEQFALRSINEHLLSNETKKSLRRFVIKPLLNAIDMNENIDSLTEMRNCVVVFANVIPAKTDSKNLIAITDKMYKKLSSIVHEYEGILNKVSLFDKDMMFLSIFGLRGFQHENDSEIGLRCAHEMYETIKGWSEVLKISIGVTTGKTYCGVVGHSLRREFSVISVTVNKAARLMMTYTNIVSCDQETLIQSRMNLKHFAQLPRRNLKGIRGNKPNYEFRDILDFDKLSLSVKENHQIYERQELFQLVNSAITESIENFNCPKRSKKICHKSCFIIKSDSQEGKSIIINKLSRDYHEIDLKCIRLILNTKHSTMHFWIIKYLIMKIFVSENYEEIVRKKLAKFKIDEYFFLLNEILNTNFEQMHKLKMTDENVQTMQQLLVKILFKQSPHFWVVLIDDADFIDSMSMNFLNSIMESQTIYFILTIGKQQKKWTLQQKLFYRGGDVTLYCLKPIDKTFHKDIACQSINVSAIPIEFERFLQQKSNGNPGWIESCAKTLLYSGKLKIKSLTIMKALIDGMILKNDLIIHDEKQSNSRFFNIFHNAVDIARITAANQSDEMIDVAIIQNELTEKDYVVNYPSNKLMLYDSLSSHEQNVCKCASVLGAEFDRAILNYLLPNSNLRVIGKTITKLFQLKILYCASTKEKHDDTMWAIKNEVISCNCNNFEIIESCRDLPKYASCAHLTFHDEKFRKYIYDTLTEKQLKEYHKKCIIFLYRNNKNCSNCGSKSLEIIDEIKLNYHDGFMKLSSNHDKVKKRMLKELKVKVYDFDRLDCQKRLKIFPFVLNYLNYDFRLCKCDKIVTGLLTQISDHCQGKDMVVKKIYSDITLAELCLKSVNYPRAINLLESAANKLNTSIDAFEEKILFFTYLQGRILLLHGICAEKLEEKKEALSHYYDACRIYKISFPSKFNFKAKLKLWKLIHDLKSKKTYCQTLPITRIQTMIKQQGSIVLQKICEFYTREHNEKMAKLAAMWSLKEALECRNYTETIARCFRNLLQVSTYTFSIDSIVFNQVFKGLCYRNLNKESLEEICNLYITLMEYQIRRGEIKVAIKIGQYAKKISFQMSSKKFLVNLTPVLFYALLNSRQFQECCKLLQEFSYSTKRTNNVHASSWYYALCMDLILDAGNDSVVEYDACWKHNLEKLSFTNYDSYSEAYARFLTNLWLWNLRKENIDMYRLLMSNVLTYYNEEISLCNIFTGIRIIDGLNLQTLNSMRVNNWVEFQNLIEKTKMFLEKMKKIGKCYSCFDERLELCEIHFNMIKRLRLDFCRRNQLMRLFKRALKRNDMNTVHHAGRLILHSYKNHI</sequence>
<protein>
    <recommendedName>
        <fullName evidence="4">Guanylate cyclase domain-containing protein</fullName>
    </recommendedName>
</protein>
<keyword evidence="6" id="KW-1185">Reference proteome</keyword>
<evidence type="ECO:0000256" key="2">
    <source>
        <dbReference type="ARBA" id="ARBA00022840"/>
    </source>
</evidence>
<dbReference type="InterPro" id="IPR027417">
    <property type="entry name" value="P-loop_NTPase"/>
</dbReference>
<keyword evidence="3" id="KW-0456">Lyase</keyword>
<evidence type="ECO:0000256" key="1">
    <source>
        <dbReference type="ARBA" id="ARBA00022741"/>
    </source>
</evidence>
<comment type="caution">
    <text evidence="5">The sequence shown here is derived from an EMBL/GenBank/DDBJ whole genome shotgun (WGS) entry which is preliminary data.</text>
</comment>
<dbReference type="CDD" id="cd07302">
    <property type="entry name" value="CHD"/>
    <property type="match status" value="2"/>
</dbReference>
<dbReference type="GO" id="GO:0009190">
    <property type="term" value="P:cyclic nucleotide biosynthetic process"/>
    <property type="evidence" value="ECO:0007669"/>
    <property type="project" value="InterPro"/>
</dbReference>
<dbReference type="GO" id="GO:0035556">
    <property type="term" value="P:intracellular signal transduction"/>
    <property type="evidence" value="ECO:0007669"/>
    <property type="project" value="InterPro"/>
</dbReference>
<evidence type="ECO:0000313" key="6">
    <source>
        <dbReference type="Proteomes" id="UP001107558"/>
    </source>
</evidence>
<dbReference type="InterPro" id="IPR029787">
    <property type="entry name" value="Nucleotide_cyclase"/>
</dbReference>
<dbReference type="GO" id="GO:0005524">
    <property type="term" value="F:ATP binding"/>
    <property type="evidence" value="ECO:0007669"/>
    <property type="project" value="UniProtKB-KW"/>
</dbReference>
<dbReference type="Gene3D" id="3.30.70.1230">
    <property type="entry name" value="Nucleotide cyclase"/>
    <property type="match status" value="2"/>
</dbReference>
<dbReference type="GO" id="GO:0004016">
    <property type="term" value="F:adenylate cyclase activity"/>
    <property type="evidence" value="ECO:0007669"/>
    <property type="project" value="TreeGrafter"/>
</dbReference>
<feature type="domain" description="Guanylate cyclase" evidence="4">
    <location>
        <begin position="359"/>
        <end position="489"/>
    </location>
</feature>
<dbReference type="PROSITE" id="PS50125">
    <property type="entry name" value="GUANYLATE_CYCLASE_2"/>
    <property type="match status" value="2"/>
</dbReference>
<dbReference type="PANTHER" id="PTHR16305:SF28">
    <property type="entry name" value="GUANYLATE CYCLASE DOMAIN-CONTAINING PROTEIN"/>
    <property type="match status" value="1"/>
</dbReference>
<dbReference type="OrthoDB" id="194468at2759"/>
<evidence type="ECO:0000259" key="4">
    <source>
        <dbReference type="PROSITE" id="PS50125"/>
    </source>
</evidence>
<dbReference type="PANTHER" id="PTHR16305">
    <property type="entry name" value="TESTICULAR SOLUBLE ADENYLYL CYCLASE"/>
    <property type="match status" value="1"/>
</dbReference>
<evidence type="ECO:0000256" key="3">
    <source>
        <dbReference type="ARBA" id="ARBA00023239"/>
    </source>
</evidence>
<keyword evidence="2" id="KW-0067">ATP-binding</keyword>